<dbReference type="PANTHER" id="PTHR30618:SF15">
    <property type="entry name" value="NICOTINAMIDE RIBOSIDE TRANSPORTER 1-RELATED"/>
    <property type="match status" value="1"/>
</dbReference>
<accession>A0A9P1GYQ8</accession>
<dbReference type="GO" id="GO:0015205">
    <property type="term" value="F:nucleobase transmembrane transporter activity"/>
    <property type="evidence" value="ECO:0007669"/>
    <property type="project" value="TreeGrafter"/>
</dbReference>
<organism evidence="7 8">
    <name type="scientific">Parascedosporium putredinis</name>
    <dbReference type="NCBI Taxonomy" id="1442378"/>
    <lineage>
        <taxon>Eukaryota</taxon>
        <taxon>Fungi</taxon>
        <taxon>Dikarya</taxon>
        <taxon>Ascomycota</taxon>
        <taxon>Pezizomycotina</taxon>
        <taxon>Sordariomycetes</taxon>
        <taxon>Hypocreomycetidae</taxon>
        <taxon>Microascales</taxon>
        <taxon>Microascaceae</taxon>
        <taxon>Parascedosporium</taxon>
    </lineage>
</organism>
<feature type="transmembrane region" description="Helical" evidence="6">
    <location>
        <begin position="220"/>
        <end position="238"/>
    </location>
</feature>
<feature type="transmembrane region" description="Helical" evidence="6">
    <location>
        <begin position="116"/>
        <end position="133"/>
    </location>
</feature>
<protein>
    <submittedName>
        <fullName evidence="7">Uncharacterized protein</fullName>
    </submittedName>
</protein>
<feature type="transmembrane region" description="Helical" evidence="6">
    <location>
        <begin position="79"/>
        <end position="96"/>
    </location>
</feature>
<dbReference type="Gene3D" id="1.10.4160.10">
    <property type="entry name" value="Hydantoin permease"/>
    <property type="match status" value="1"/>
</dbReference>
<comment type="caution">
    <text evidence="7">The sequence shown here is derived from an EMBL/GenBank/DDBJ whole genome shotgun (WGS) entry which is preliminary data.</text>
</comment>
<keyword evidence="8" id="KW-1185">Reference proteome</keyword>
<proteinExistence type="inferred from homology"/>
<dbReference type="InterPro" id="IPR045225">
    <property type="entry name" value="Uracil/uridine/allantoin_perm"/>
</dbReference>
<dbReference type="OrthoDB" id="2018619at2759"/>
<reference evidence="7" key="1">
    <citation type="submission" date="2022-11" db="EMBL/GenBank/DDBJ databases">
        <authorList>
            <person name="Scott C."/>
            <person name="Bruce N."/>
        </authorList>
    </citation>
    <scope>NUCLEOTIDE SEQUENCE</scope>
</reference>
<feature type="transmembrane region" description="Helical" evidence="6">
    <location>
        <begin position="48"/>
        <end position="67"/>
    </location>
</feature>
<comment type="subcellular location">
    <subcellularLocation>
        <location evidence="1">Membrane</location>
        <topology evidence="1">Multi-pass membrane protein</topology>
    </subcellularLocation>
</comment>
<evidence type="ECO:0000256" key="6">
    <source>
        <dbReference type="SAM" id="Phobius"/>
    </source>
</evidence>
<dbReference type="Pfam" id="PF02133">
    <property type="entry name" value="Transp_cyt_pur"/>
    <property type="match status" value="1"/>
</dbReference>
<evidence type="ECO:0000313" key="7">
    <source>
        <dbReference type="EMBL" id="CAI4212708.1"/>
    </source>
</evidence>
<keyword evidence="4 6" id="KW-1133">Transmembrane helix</keyword>
<dbReference type="Proteomes" id="UP000838763">
    <property type="component" value="Unassembled WGS sequence"/>
</dbReference>
<sequence>MAGNAFVTLFNLIRIKEEDHNGRRTNRWANADILPVLPENRNYTIKTYMGFCRAAFGMYGSYFVVVLKCFGNIIYSGIQCYWGGIAIRVMLSAIFPSYHRMRNTLPEGANITTNDLIGTMIYWVVFVGMLCVPPHKLQGFFLTSFIGVSLTIIGMFIWAMAANHGAGDLVAPTLKLSSGDTAFQFIQAVCTMATTYCGVSIRHADWTRYTKTPSAARWGIWVGCPLSVSVAAMFGIFITSATRSIYGQIIWQPMTLLAHIQKVDYSATTRAGTFFAGLGWFMSQLAVRRTLAHHDMWRILTQN</sequence>
<name>A0A9P1GYQ8_9PEZI</name>
<gene>
    <name evidence="7" type="ORF">PPNO1_LOCUS2459</name>
</gene>
<evidence type="ECO:0000256" key="2">
    <source>
        <dbReference type="ARBA" id="ARBA00008974"/>
    </source>
</evidence>
<dbReference type="GO" id="GO:0005886">
    <property type="term" value="C:plasma membrane"/>
    <property type="evidence" value="ECO:0007669"/>
    <property type="project" value="TreeGrafter"/>
</dbReference>
<dbReference type="InterPro" id="IPR001248">
    <property type="entry name" value="Pur-cyt_permease"/>
</dbReference>
<dbReference type="EMBL" id="CALLCH030000005">
    <property type="protein sequence ID" value="CAI4212708.1"/>
    <property type="molecule type" value="Genomic_DNA"/>
</dbReference>
<comment type="similarity">
    <text evidence="2">Belongs to the purine-cytosine permease (2.A.39) family.</text>
</comment>
<feature type="transmembrane region" description="Helical" evidence="6">
    <location>
        <begin position="181"/>
        <end position="199"/>
    </location>
</feature>
<evidence type="ECO:0000256" key="1">
    <source>
        <dbReference type="ARBA" id="ARBA00004141"/>
    </source>
</evidence>
<feature type="transmembrane region" description="Helical" evidence="6">
    <location>
        <begin position="140"/>
        <end position="161"/>
    </location>
</feature>
<keyword evidence="3 6" id="KW-0812">Transmembrane</keyword>
<dbReference type="PANTHER" id="PTHR30618">
    <property type="entry name" value="NCS1 FAMILY PURINE/PYRIMIDINE TRANSPORTER"/>
    <property type="match status" value="1"/>
</dbReference>
<evidence type="ECO:0000313" key="8">
    <source>
        <dbReference type="Proteomes" id="UP000838763"/>
    </source>
</evidence>
<evidence type="ECO:0000256" key="5">
    <source>
        <dbReference type="ARBA" id="ARBA00023136"/>
    </source>
</evidence>
<evidence type="ECO:0000256" key="3">
    <source>
        <dbReference type="ARBA" id="ARBA00022692"/>
    </source>
</evidence>
<dbReference type="AlphaFoldDB" id="A0A9P1GYQ8"/>
<keyword evidence="5 6" id="KW-0472">Membrane</keyword>
<evidence type="ECO:0000256" key="4">
    <source>
        <dbReference type="ARBA" id="ARBA00022989"/>
    </source>
</evidence>